<reference evidence="1 2" key="1">
    <citation type="submission" date="2022-03" db="EMBL/GenBank/DDBJ databases">
        <authorList>
            <person name="Macdonald S."/>
            <person name="Ahmed S."/>
            <person name="Newling K."/>
        </authorList>
    </citation>
    <scope>NUCLEOTIDE SEQUENCE [LARGE SCALE GENOMIC DNA]</scope>
</reference>
<dbReference type="Proteomes" id="UP001642260">
    <property type="component" value="Unassembled WGS sequence"/>
</dbReference>
<sequence>MLILCGIESVMPLTPLLEEMKALKSGPLLPHCVEAALNLGCIAVPINLGSVYPLYYGSDNQTQQVNMSLRVPETPIITGMPISIKAPEERTESLCDLSLRLGLSSSDPPSTRIDVGF</sequence>
<keyword evidence="2" id="KW-1185">Reference proteome</keyword>
<dbReference type="PANTHER" id="PTHR35300:SF4">
    <property type="entry name" value="HISTONE ACETYLTRANSFERASE"/>
    <property type="match status" value="1"/>
</dbReference>
<protein>
    <submittedName>
        <fullName evidence="1">Uncharacterized protein</fullName>
    </submittedName>
</protein>
<gene>
    <name evidence="1" type="ORF">ERUC_LOCUS34891</name>
</gene>
<dbReference type="AlphaFoldDB" id="A0ABC8LFT1"/>
<evidence type="ECO:0000313" key="1">
    <source>
        <dbReference type="EMBL" id="CAH8382408.1"/>
    </source>
</evidence>
<proteinExistence type="predicted"/>
<dbReference type="PANTHER" id="PTHR35300">
    <property type="entry name" value="COACTIVATOR CBP, KIX DOMAIN-CONTAINING PROTEIN-RELATED"/>
    <property type="match status" value="1"/>
</dbReference>
<accession>A0ABC8LFT1</accession>
<name>A0ABC8LFT1_ERUVS</name>
<organism evidence="1 2">
    <name type="scientific">Eruca vesicaria subsp. sativa</name>
    <name type="common">Garden rocket</name>
    <name type="synonym">Eruca sativa</name>
    <dbReference type="NCBI Taxonomy" id="29727"/>
    <lineage>
        <taxon>Eukaryota</taxon>
        <taxon>Viridiplantae</taxon>
        <taxon>Streptophyta</taxon>
        <taxon>Embryophyta</taxon>
        <taxon>Tracheophyta</taxon>
        <taxon>Spermatophyta</taxon>
        <taxon>Magnoliopsida</taxon>
        <taxon>eudicotyledons</taxon>
        <taxon>Gunneridae</taxon>
        <taxon>Pentapetalae</taxon>
        <taxon>rosids</taxon>
        <taxon>malvids</taxon>
        <taxon>Brassicales</taxon>
        <taxon>Brassicaceae</taxon>
        <taxon>Brassiceae</taxon>
        <taxon>Eruca</taxon>
    </lineage>
</organism>
<comment type="caution">
    <text evidence="1">The sequence shown here is derived from an EMBL/GenBank/DDBJ whole genome shotgun (WGS) entry which is preliminary data.</text>
</comment>
<evidence type="ECO:0000313" key="2">
    <source>
        <dbReference type="Proteomes" id="UP001642260"/>
    </source>
</evidence>
<dbReference type="EMBL" id="CAKOAT010552931">
    <property type="protein sequence ID" value="CAH8382408.1"/>
    <property type="molecule type" value="Genomic_DNA"/>
</dbReference>